<dbReference type="InterPro" id="IPR009071">
    <property type="entry name" value="HMG_box_dom"/>
</dbReference>
<reference evidence="7 8" key="1">
    <citation type="submission" date="2024-08" db="EMBL/GenBank/DDBJ databases">
        <title>Gnathostoma spinigerum genome.</title>
        <authorList>
            <person name="Gonzalez-Bertolin B."/>
            <person name="Monzon S."/>
            <person name="Zaballos A."/>
            <person name="Jimenez P."/>
            <person name="Dekumyoy P."/>
            <person name="Varona S."/>
            <person name="Cuesta I."/>
            <person name="Sumanam S."/>
            <person name="Adisakwattana P."/>
            <person name="Gasser R.B."/>
            <person name="Hernandez-Gonzalez A."/>
            <person name="Young N.D."/>
            <person name="Perteguer M.J."/>
        </authorList>
    </citation>
    <scope>NUCLEOTIDE SEQUENCE [LARGE SCALE GENOMIC DNA]</scope>
    <source>
        <strain evidence="7">AL3</strain>
        <tissue evidence="7">Liver</tissue>
    </source>
</reference>
<dbReference type="Gene3D" id="1.10.30.10">
    <property type="entry name" value="High mobility group box domain"/>
    <property type="match status" value="1"/>
</dbReference>
<dbReference type="Pfam" id="PF00505">
    <property type="entry name" value="HMG_box"/>
    <property type="match status" value="1"/>
</dbReference>
<dbReference type="InterPro" id="IPR051365">
    <property type="entry name" value="TOX_HMG-box_domain"/>
</dbReference>
<feature type="region of interest" description="Disordered" evidence="5">
    <location>
        <begin position="61"/>
        <end position="149"/>
    </location>
</feature>
<feature type="compositionally biased region" description="Low complexity" evidence="5">
    <location>
        <begin position="78"/>
        <end position="120"/>
    </location>
</feature>
<accession>A0ABD6EUU8</accession>
<evidence type="ECO:0000256" key="1">
    <source>
        <dbReference type="ARBA" id="ARBA00004123"/>
    </source>
</evidence>
<dbReference type="PROSITE" id="PS50118">
    <property type="entry name" value="HMG_BOX_2"/>
    <property type="match status" value="1"/>
</dbReference>
<evidence type="ECO:0000313" key="7">
    <source>
        <dbReference type="EMBL" id="MFH4980462.1"/>
    </source>
</evidence>
<protein>
    <recommendedName>
        <fullName evidence="6">HMG box domain-containing protein</fullName>
    </recommendedName>
</protein>
<feature type="domain" description="HMG box" evidence="6">
    <location>
        <begin position="144"/>
        <end position="212"/>
    </location>
</feature>
<proteinExistence type="predicted"/>
<dbReference type="SUPFAM" id="SSF47095">
    <property type="entry name" value="HMG-box"/>
    <property type="match status" value="1"/>
</dbReference>
<organism evidence="7 8">
    <name type="scientific">Gnathostoma spinigerum</name>
    <dbReference type="NCBI Taxonomy" id="75299"/>
    <lineage>
        <taxon>Eukaryota</taxon>
        <taxon>Metazoa</taxon>
        <taxon>Ecdysozoa</taxon>
        <taxon>Nematoda</taxon>
        <taxon>Chromadorea</taxon>
        <taxon>Rhabditida</taxon>
        <taxon>Spirurina</taxon>
        <taxon>Gnathostomatomorpha</taxon>
        <taxon>Gnathostomatoidea</taxon>
        <taxon>Gnathostomatidae</taxon>
        <taxon>Gnathostoma</taxon>
    </lineage>
</organism>
<dbReference type="EMBL" id="JBGFUD010005581">
    <property type="protein sequence ID" value="MFH4980462.1"/>
    <property type="molecule type" value="Genomic_DNA"/>
</dbReference>
<comment type="caution">
    <text evidence="7">The sequence shown here is derived from an EMBL/GenBank/DDBJ whole genome shotgun (WGS) entry which is preliminary data.</text>
</comment>
<dbReference type="PANTHER" id="PTHR45781:SF1">
    <property type="entry name" value="HMG BOX DOMAIN-CONTAINING PROTEIN"/>
    <property type="match status" value="1"/>
</dbReference>
<evidence type="ECO:0000256" key="4">
    <source>
        <dbReference type="PROSITE-ProRule" id="PRU00267"/>
    </source>
</evidence>
<dbReference type="FunFam" id="1.10.30.10:FF:000005">
    <property type="entry name" value="TOX high mobility group box family member 3"/>
    <property type="match status" value="1"/>
</dbReference>
<keyword evidence="3 4" id="KW-0539">Nucleus</keyword>
<dbReference type="GO" id="GO:0005634">
    <property type="term" value="C:nucleus"/>
    <property type="evidence" value="ECO:0007669"/>
    <property type="project" value="UniProtKB-SubCell"/>
</dbReference>
<feature type="compositionally biased region" description="Basic residues" evidence="5">
    <location>
        <begin position="121"/>
        <end position="138"/>
    </location>
</feature>
<evidence type="ECO:0000259" key="6">
    <source>
        <dbReference type="PROSITE" id="PS50118"/>
    </source>
</evidence>
<evidence type="ECO:0000256" key="5">
    <source>
        <dbReference type="SAM" id="MobiDB-lite"/>
    </source>
</evidence>
<sequence>MLHTPLLSYTDTSIDFTVYGIGPSEYIDINSIEPSLFPGSTCSFMDDDTFGWNIPSNCTPPSVHSATPYSPHEPTDASNTSNNKNNNNNSNSMAINGNNNNNNNNNNNINSNTNNSTPNTNKRKTSGNGKAVKKRKTKKDPNEPQKPVSAYALFFRDTQASIKGRSPNASFGEVSKIVASMWDALDCEAKKSYKQRTEVAKRSYLKQLAAYKANQINQDSQSSSTVPNEKNHTFAQHVDYHLDPCGMPNEDVGSMTLASLIALPPMKREPIPPTYSTFGKSDFDRKTLHEYTDTSLPTNFPFCLHFSVEIKRRKRRVVVDRFSITSHL</sequence>
<keyword evidence="8" id="KW-1185">Reference proteome</keyword>
<dbReference type="SMART" id="SM00398">
    <property type="entry name" value="HMG"/>
    <property type="match status" value="1"/>
</dbReference>
<keyword evidence="2 4" id="KW-0238">DNA-binding</keyword>
<evidence type="ECO:0000256" key="3">
    <source>
        <dbReference type="ARBA" id="ARBA00023242"/>
    </source>
</evidence>
<dbReference type="PANTHER" id="PTHR45781">
    <property type="entry name" value="AGAP000281-PA"/>
    <property type="match status" value="1"/>
</dbReference>
<dbReference type="GO" id="GO:0003677">
    <property type="term" value="F:DNA binding"/>
    <property type="evidence" value="ECO:0007669"/>
    <property type="project" value="UniProtKB-UniRule"/>
</dbReference>
<dbReference type="InterPro" id="IPR036910">
    <property type="entry name" value="HMG_box_dom_sf"/>
</dbReference>
<evidence type="ECO:0000313" key="8">
    <source>
        <dbReference type="Proteomes" id="UP001608902"/>
    </source>
</evidence>
<dbReference type="AlphaFoldDB" id="A0ABD6EUU8"/>
<feature type="DNA-binding region" description="HMG box" evidence="4">
    <location>
        <begin position="144"/>
        <end position="212"/>
    </location>
</feature>
<name>A0ABD6EUU8_9BILA</name>
<gene>
    <name evidence="7" type="ORF">AB6A40_007171</name>
</gene>
<evidence type="ECO:0000256" key="2">
    <source>
        <dbReference type="ARBA" id="ARBA00023125"/>
    </source>
</evidence>
<dbReference type="Proteomes" id="UP001608902">
    <property type="component" value="Unassembled WGS sequence"/>
</dbReference>
<dbReference type="CDD" id="cd21995">
    <property type="entry name" value="HMG-box_TOX-like"/>
    <property type="match status" value="1"/>
</dbReference>
<comment type="subcellular location">
    <subcellularLocation>
        <location evidence="1">Nucleus</location>
    </subcellularLocation>
</comment>